<dbReference type="InterPro" id="IPR036390">
    <property type="entry name" value="WH_DNA-bd_sf"/>
</dbReference>
<gene>
    <name evidence="2" type="ORF">SAMN04487775_10796</name>
</gene>
<keyword evidence="3" id="KW-1185">Reference proteome</keyword>
<dbReference type="PANTHER" id="PTHR34580">
    <property type="match status" value="1"/>
</dbReference>
<dbReference type="OrthoDB" id="369264at2"/>
<dbReference type="Gene3D" id="1.10.10.10">
    <property type="entry name" value="Winged helix-like DNA-binding domain superfamily/Winged helix DNA-binding domain"/>
    <property type="match status" value="1"/>
</dbReference>
<evidence type="ECO:0000313" key="3">
    <source>
        <dbReference type="Proteomes" id="UP000182737"/>
    </source>
</evidence>
<dbReference type="AlphaFoldDB" id="A0A1I3LNB3"/>
<organism evidence="2 3">
    <name type="scientific">Treponema bryantii</name>
    <dbReference type="NCBI Taxonomy" id="163"/>
    <lineage>
        <taxon>Bacteria</taxon>
        <taxon>Pseudomonadati</taxon>
        <taxon>Spirochaetota</taxon>
        <taxon>Spirochaetia</taxon>
        <taxon>Spirochaetales</taxon>
        <taxon>Treponemataceae</taxon>
        <taxon>Treponema</taxon>
    </lineage>
</organism>
<dbReference type="InterPro" id="IPR026881">
    <property type="entry name" value="WYL_dom"/>
</dbReference>
<dbReference type="Pfam" id="PF13280">
    <property type="entry name" value="WYL"/>
    <property type="match status" value="1"/>
</dbReference>
<dbReference type="Proteomes" id="UP000182737">
    <property type="component" value="Unassembled WGS sequence"/>
</dbReference>
<evidence type="ECO:0000259" key="1">
    <source>
        <dbReference type="Pfam" id="PF13280"/>
    </source>
</evidence>
<sequence>MYGKTRNSLNKIQRLYKIHQMISRGTKPKAEDIAKEIGCGLRTVYKDIEELYKMDAPLLYEGRYGGYYYEGFRPWRFPYEDTILGNNLSILSSAKLLLTYFENTPFYAEIEDILNNVCKIQVDSPLLSRIALAPTTNTTQPINAVIWKKICEALTNNHVLKFRYLNNNWDSDLEETVLHVEPYQLLIDEGKSLLFGYLREKKAVRLYNINDMYDILETDITFKLPENYEFKNHTGKSHFGAFTRYAERQYKIAFYEDAIPEIKLGNWAEDQVFTDDIDEEGYERTVVTFTSAQDMRVLDWVFKNKAYAKPLAPESLVTRWKYNVAVMAKMAGFDVEVDYSLLDKAAKLEREGK</sequence>
<dbReference type="InterPro" id="IPR036388">
    <property type="entry name" value="WH-like_DNA-bd_sf"/>
</dbReference>
<dbReference type="PROSITE" id="PS52050">
    <property type="entry name" value="WYL"/>
    <property type="match status" value="1"/>
</dbReference>
<feature type="domain" description="WYL" evidence="1">
    <location>
        <begin position="148"/>
        <end position="212"/>
    </location>
</feature>
<dbReference type="PANTHER" id="PTHR34580:SF1">
    <property type="entry name" value="PROTEIN PAFC"/>
    <property type="match status" value="1"/>
</dbReference>
<name>A0A1I3LNB3_9SPIR</name>
<evidence type="ECO:0000313" key="2">
    <source>
        <dbReference type="EMBL" id="SFI86221.1"/>
    </source>
</evidence>
<reference evidence="3" key="1">
    <citation type="submission" date="2016-10" db="EMBL/GenBank/DDBJ databases">
        <authorList>
            <person name="Varghese N."/>
            <person name="Submissions S."/>
        </authorList>
    </citation>
    <scope>NUCLEOTIDE SEQUENCE [LARGE SCALE GENOMIC DNA]</scope>
    <source>
        <strain evidence="3">XBD1002</strain>
    </source>
</reference>
<accession>A0A1I3LNB3</accession>
<dbReference type="InterPro" id="IPR051534">
    <property type="entry name" value="CBASS_pafABC_assoc_protein"/>
</dbReference>
<dbReference type="SUPFAM" id="SSF46785">
    <property type="entry name" value="Winged helix' DNA-binding domain"/>
    <property type="match status" value="1"/>
</dbReference>
<proteinExistence type="predicted"/>
<protein>
    <submittedName>
        <fullName evidence="2">HTH domain-containing protein</fullName>
    </submittedName>
</protein>
<dbReference type="EMBL" id="FORI01000007">
    <property type="protein sequence ID" value="SFI86221.1"/>
    <property type="molecule type" value="Genomic_DNA"/>
</dbReference>